<dbReference type="Pfam" id="PF00106">
    <property type="entry name" value="adh_short"/>
    <property type="match status" value="1"/>
</dbReference>
<dbReference type="EMBL" id="HBHI01029086">
    <property type="protein sequence ID" value="CAD9699517.1"/>
    <property type="molecule type" value="Transcribed_RNA"/>
</dbReference>
<dbReference type="AlphaFoldDB" id="A0A7S2SGQ3"/>
<protein>
    <submittedName>
        <fullName evidence="4">Uncharacterized protein</fullName>
    </submittedName>
</protein>
<comment type="similarity">
    <text evidence="1 3">Belongs to the short-chain dehydrogenases/reductases (SDR) family.</text>
</comment>
<gene>
    <name evidence="4" type="ORF">EANT1437_LOCUS14905</name>
</gene>
<dbReference type="GO" id="GO:0050664">
    <property type="term" value="F:oxidoreductase activity, acting on NAD(P)H, oxygen as acceptor"/>
    <property type="evidence" value="ECO:0007669"/>
    <property type="project" value="TreeGrafter"/>
</dbReference>
<dbReference type="InterPro" id="IPR002347">
    <property type="entry name" value="SDR_fam"/>
</dbReference>
<dbReference type="Gene3D" id="3.40.50.720">
    <property type="entry name" value="NAD(P)-binding Rossmann-like Domain"/>
    <property type="match status" value="1"/>
</dbReference>
<evidence type="ECO:0000313" key="4">
    <source>
        <dbReference type="EMBL" id="CAD9699517.1"/>
    </source>
</evidence>
<dbReference type="PRINTS" id="PR00080">
    <property type="entry name" value="SDRFAMILY"/>
</dbReference>
<dbReference type="PANTHER" id="PTHR43008">
    <property type="entry name" value="BENZIL REDUCTASE"/>
    <property type="match status" value="1"/>
</dbReference>
<dbReference type="PANTHER" id="PTHR43008:SF7">
    <property type="entry name" value="SHORT CHAIN DEHYDROGENASE_REDUCTASE (AFU_ORTHOLOGUE AFUA_2G00830)"/>
    <property type="match status" value="1"/>
</dbReference>
<sequence>MPTQIITSEIFKDGNVAVITGASSGIGRAFSLMCSDRGMHVWMVDVDKEELELAVDMVKSHAKGTNQIEGAVVDVSDECGMKTFAAKVFSSFSTVHFLMNNAGIGLGGGALTTSMNEFQKVINVNVYGAIHGCVAFAPTMKEKGEHGLIVNTGSKQGITMPPGNLTYNISKAALKTYTEGLEHELMLERTNMNGKLRAALLIPGWVNTSIHLKEKRARAEEAGTEFDINQVFFHENKPAEGAWMPSQVVDFMLQELDKERFYIVCPDNDVDRHTDNLRMTWAMQDITENRSPLSRWHPDWKDKFSNFLEQEKKL</sequence>
<name>A0A7S2SGQ3_9STRA</name>
<dbReference type="CDD" id="cd05233">
    <property type="entry name" value="SDR_c"/>
    <property type="match status" value="1"/>
</dbReference>
<reference evidence="4" key="1">
    <citation type="submission" date="2021-01" db="EMBL/GenBank/DDBJ databases">
        <authorList>
            <person name="Corre E."/>
            <person name="Pelletier E."/>
            <person name="Niang G."/>
            <person name="Scheremetjew M."/>
            <person name="Finn R."/>
            <person name="Kale V."/>
            <person name="Holt S."/>
            <person name="Cochrane G."/>
            <person name="Meng A."/>
            <person name="Brown T."/>
            <person name="Cohen L."/>
        </authorList>
    </citation>
    <scope>NUCLEOTIDE SEQUENCE</scope>
    <source>
        <strain evidence="4">CCMP1452</strain>
    </source>
</reference>
<dbReference type="SUPFAM" id="SSF51735">
    <property type="entry name" value="NAD(P)-binding Rossmann-fold domains"/>
    <property type="match status" value="1"/>
</dbReference>
<dbReference type="InterPro" id="IPR036291">
    <property type="entry name" value="NAD(P)-bd_dom_sf"/>
</dbReference>
<evidence type="ECO:0000256" key="2">
    <source>
        <dbReference type="ARBA" id="ARBA00023002"/>
    </source>
</evidence>
<organism evidence="4">
    <name type="scientific">Eucampia antarctica</name>
    <dbReference type="NCBI Taxonomy" id="49252"/>
    <lineage>
        <taxon>Eukaryota</taxon>
        <taxon>Sar</taxon>
        <taxon>Stramenopiles</taxon>
        <taxon>Ochrophyta</taxon>
        <taxon>Bacillariophyta</taxon>
        <taxon>Mediophyceae</taxon>
        <taxon>Biddulphiophycidae</taxon>
        <taxon>Hemiaulales</taxon>
        <taxon>Hemiaulaceae</taxon>
        <taxon>Eucampia</taxon>
    </lineage>
</organism>
<evidence type="ECO:0000256" key="1">
    <source>
        <dbReference type="ARBA" id="ARBA00006484"/>
    </source>
</evidence>
<dbReference type="PRINTS" id="PR00081">
    <property type="entry name" value="GDHRDH"/>
</dbReference>
<keyword evidence="2" id="KW-0560">Oxidoreductase</keyword>
<accession>A0A7S2SGQ3</accession>
<proteinExistence type="inferred from homology"/>
<dbReference type="GO" id="GO:0016616">
    <property type="term" value="F:oxidoreductase activity, acting on the CH-OH group of donors, NAD or NADP as acceptor"/>
    <property type="evidence" value="ECO:0007669"/>
    <property type="project" value="UniProtKB-ARBA"/>
</dbReference>
<evidence type="ECO:0000256" key="3">
    <source>
        <dbReference type="RuleBase" id="RU000363"/>
    </source>
</evidence>